<sequence length="232" mass="26592">MKLFLAKYPGLLKRLYPGRITRLPEKEAIYLTFDDGPVPEVSPWVMEELKKYDAKATFFCIGDNVKKHPEIFKLLLKEGHAVGNHTFNHLNGWKTSLDAFIKNTLKAEEAMSDIESFRQESKNNSGKNSIEHTTPNYPLFRPPYGRIKNSQAGKLNLLGYKILMWDVLSGDYDQEISAENCYRNVIKNATAGSTIVFHDSLKAEKNLREVLPKVLVYYAKKGFKFRSLKDIL</sequence>
<dbReference type="PANTHER" id="PTHR10587">
    <property type="entry name" value="GLYCOSYL TRANSFERASE-RELATED"/>
    <property type="match status" value="1"/>
</dbReference>
<dbReference type="AlphaFoldDB" id="A0A9X2I3K4"/>
<accession>A0A9X2I3K4</accession>
<comment type="caution">
    <text evidence="4">The sequence shown here is derived from an EMBL/GenBank/DDBJ whole genome shotgun (WGS) entry which is preliminary data.</text>
</comment>
<dbReference type="InterPro" id="IPR011330">
    <property type="entry name" value="Glyco_hydro/deAcase_b/a-brl"/>
</dbReference>
<dbReference type="GO" id="GO:0016810">
    <property type="term" value="F:hydrolase activity, acting on carbon-nitrogen (but not peptide) bonds"/>
    <property type="evidence" value="ECO:0007669"/>
    <property type="project" value="InterPro"/>
</dbReference>
<evidence type="ECO:0000313" key="4">
    <source>
        <dbReference type="EMBL" id="MCP9198707.1"/>
    </source>
</evidence>
<dbReference type="GO" id="GO:0016020">
    <property type="term" value="C:membrane"/>
    <property type="evidence" value="ECO:0007669"/>
    <property type="project" value="TreeGrafter"/>
</dbReference>
<reference evidence="4" key="1">
    <citation type="submission" date="2022-07" db="EMBL/GenBank/DDBJ databases">
        <title>Gramela sediminis sp. nov., isolated from deep-sea sediment of the Indian Ocean.</title>
        <authorList>
            <person name="Shi H."/>
        </authorList>
    </citation>
    <scope>NUCLEOTIDE SEQUENCE</scope>
    <source>
        <strain evidence="4">GC03-9</strain>
    </source>
</reference>
<feature type="domain" description="NodB homology" evidence="3">
    <location>
        <begin position="27"/>
        <end position="226"/>
    </location>
</feature>
<evidence type="ECO:0000259" key="3">
    <source>
        <dbReference type="PROSITE" id="PS51677"/>
    </source>
</evidence>
<dbReference type="Pfam" id="PF01522">
    <property type="entry name" value="Polysacc_deac_1"/>
    <property type="match status" value="1"/>
</dbReference>
<proteinExistence type="predicted"/>
<dbReference type="PROSITE" id="PS51677">
    <property type="entry name" value="NODB"/>
    <property type="match status" value="1"/>
</dbReference>
<dbReference type="InterPro" id="IPR050248">
    <property type="entry name" value="Polysacc_deacetylase_ArnD"/>
</dbReference>
<organism evidence="4 5">
    <name type="scientific">Christiangramia oceanisediminis</name>
    <dbReference type="NCBI Taxonomy" id="2920386"/>
    <lineage>
        <taxon>Bacteria</taxon>
        <taxon>Pseudomonadati</taxon>
        <taxon>Bacteroidota</taxon>
        <taxon>Flavobacteriia</taxon>
        <taxon>Flavobacteriales</taxon>
        <taxon>Flavobacteriaceae</taxon>
        <taxon>Christiangramia</taxon>
    </lineage>
</organism>
<dbReference type="RefSeq" id="WP_241550711.1">
    <property type="nucleotide sequence ID" value="NZ_JANCNS010000001.1"/>
</dbReference>
<evidence type="ECO:0000256" key="1">
    <source>
        <dbReference type="ARBA" id="ARBA00022723"/>
    </source>
</evidence>
<keyword evidence="2" id="KW-0378">Hydrolase</keyword>
<dbReference type="Proteomes" id="UP001155280">
    <property type="component" value="Unassembled WGS sequence"/>
</dbReference>
<dbReference type="InterPro" id="IPR002509">
    <property type="entry name" value="NODB_dom"/>
</dbReference>
<dbReference type="EMBL" id="JANCNS010000001">
    <property type="protein sequence ID" value="MCP9198707.1"/>
    <property type="molecule type" value="Genomic_DNA"/>
</dbReference>
<dbReference type="PANTHER" id="PTHR10587:SF133">
    <property type="entry name" value="CHITIN DEACETYLASE 1-RELATED"/>
    <property type="match status" value="1"/>
</dbReference>
<gene>
    <name evidence="4" type="ORF">MKO06_02230</name>
</gene>
<name>A0A9X2I3K4_9FLAO</name>
<keyword evidence="5" id="KW-1185">Reference proteome</keyword>
<dbReference type="Gene3D" id="3.20.20.370">
    <property type="entry name" value="Glycoside hydrolase/deacetylase"/>
    <property type="match status" value="1"/>
</dbReference>
<dbReference type="SUPFAM" id="SSF88713">
    <property type="entry name" value="Glycoside hydrolase/deacetylase"/>
    <property type="match status" value="1"/>
</dbReference>
<evidence type="ECO:0000313" key="5">
    <source>
        <dbReference type="Proteomes" id="UP001155280"/>
    </source>
</evidence>
<dbReference type="GO" id="GO:0005975">
    <property type="term" value="P:carbohydrate metabolic process"/>
    <property type="evidence" value="ECO:0007669"/>
    <property type="project" value="InterPro"/>
</dbReference>
<keyword evidence="1" id="KW-0479">Metal-binding</keyword>
<dbReference type="GO" id="GO:0046872">
    <property type="term" value="F:metal ion binding"/>
    <property type="evidence" value="ECO:0007669"/>
    <property type="project" value="UniProtKB-KW"/>
</dbReference>
<dbReference type="CDD" id="cd10917">
    <property type="entry name" value="CE4_NodB_like_6s_7s"/>
    <property type="match status" value="1"/>
</dbReference>
<evidence type="ECO:0000256" key="2">
    <source>
        <dbReference type="ARBA" id="ARBA00022801"/>
    </source>
</evidence>
<protein>
    <submittedName>
        <fullName evidence="4">Polysaccharide deacetylase family protein</fullName>
    </submittedName>
</protein>